<protein>
    <submittedName>
        <fullName evidence="2">Uncharacterized protein</fullName>
    </submittedName>
</protein>
<evidence type="ECO:0000256" key="1">
    <source>
        <dbReference type="SAM" id="Phobius"/>
    </source>
</evidence>
<keyword evidence="3" id="KW-1185">Reference proteome</keyword>
<dbReference type="Proteomes" id="UP001177212">
    <property type="component" value="Unassembled WGS sequence"/>
</dbReference>
<keyword evidence="1" id="KW-0812">Transmembrane</keyword>
<accession>A0ABT9FBT3</accession>
<gene>
    <name evidence="2" type="ORF">Q8W34_06305</name>
</gene>
<comment type="caution">
    <text evidence="2">The sequence shown here is derived from an EMBL/GenBank/DDBJ whole genome shotgun (WGS) entry which is preliminary data.</text>
</comment>
<keyword evidence="1" id="KW-0472">Membrane</keyword>
<organism evidence="2 3">
    <name type="scientific">Pseudoalteromonas marina</name>
    <dbReference type="NCBI Taxonomy" id="267375"/>
    <lineage>
        <taxon>Bacteria</taxon>
        <taxon>Pseudomonadati</taxon>
        <taxon>Pseudomonadota</taxon>
        <taxon>Gammaproteobacteria</taxon>
        <taxon>Alteromonadales</taxon>
        <taxon>Pseudoalteromonadaceae</taxon>
        <taxon>Pseudoalteromonas</taxon>
    </lineage>
</organism>
<name>A0ABT9FBT3_9GAMM</name>
<dbReference type="EMBL" id="JAUYVT010000003">
    <property type="protein sequence ID" value="MDP2564237.1"/>
    <property type="molecule type" value="Genomic_DNA"/>
</dbReference>
<feature type="transmembrane region" description="Helical" evidence="1">
    <location>
        <begin position="47"/>
        <end position="65"/>
    </location>
</feature>
<evidence type="ECO:0000313" key="3">
    <source>
        <dbReference type="Proteomes" id="UP001177212"/>
    </source>
</evidence>
<feature type="transmembrane region" description="Helical" evidence="1">
    <location>
        <begin position="72"/>
        <end position="92"/>
    </location>
</feature>
<feature type="transmembrane region" description="Helical" evidence="1">
    <location>
        <begin position="98"/>
        <end position="121"/>
    </location>
</feature>
<sequence length="128" mass="13843">MTDKATIPMSAQLLKHILLWTVFGYCYQSGMSVLIKMAADAQPEHPLITAFAYGVGFNILVAHLITKYDTKWPLVASVFIGVVGLVAVPIIIGGTASLLTFSLLVGFLFSLILSCFIVGLLKVKLNKN</sequence>
<proteinExistence type="predicted"/>
<feature type="transmembrane region" description="Helical" evidence="1">
    <location>
        <begin position="17"/>
        <end position="35"/>
    </location>
</feature>
<dbReference type="RefSeq" id="WP_248519772.1">
    <property type="nucleotide sequence ID" value="NZ_JAUYVT010000003.1"/>
</dbReference>
<reference evidence="2" key="1">
    <citation type="submission" date="2023-07" db="EMBL/GenBank/DDBJ databases">
        <title>Genome content predicts the carbon catabolic preferences of heterotrophic bacteria.</title>
        <authorList>
            <person name="Gralka M."/>
        </authorList>
    </citation>
    <scope>NUCLEOTIDE SEQUENCE</scope>
    <source>
        <strain evidence="2">4G09</strain>
    </source>
</reference>
<evidence type="ECO:0000313" key="2">
    <source>
        <dbReference type="EMBL" id="MDP2564237.1"/>
    </source>
</evidence>
<keyword evidence="1" id="KW-1133">Transmembrane helix</keyword>